<protein>
    <submittedName>
        <fullName evidence="1">Uncharacterized protein</fullName>
    </submittedName>
</protein>
<keyword evidence="2" id="KW-1185">Reference proteome</keyword>
<accession>A0A3S5B8B5</accession>
<dbReference type="AlphaFoldDB" id="A0A3S5B8B5"/>
<organism evidence="1 2">
    <name type="scientific">Protopolystoma xenopodis</name>
    <dbReference type="NCBI Taxonomy" id="117903"/>
    <lineage>
        <taxon>Eukaryota</taxon>
        <taxon>Metazoa</taxon>
        <taxon>Spiralia</taxon>
        <taxon>Lophotrochozoa</taxon>
        <taxon>Platyhelminthes</taxon>
        <taxon>Monogenea</taxon>
        <taxon>Polyopisthocotylea</taxon>
        <taxon>Polystomatidea</taxon>
        <taxon>Polystomatidae</taxon>
        <taxon>Protopolystoma</taxon>
    </lineage>
</organism>
<proteinExistence type="predicted"/>
<name>A0A3S5B8B5_9PLAT</name>
<evidence type="ECO:0000313" key="1">
    <source>
        <dbReference type="EMBL" id="VEL42981.1"/>
    </source>
</evidence>
<gene>
    <name evidence="1" type="ORF">PXEA_LOCUS36421</name>
</gene>
<dbReference type="Proteomes" id="UP000784294">
    <property type="component" value="Unassembled WGS sequence"/>
</dbReference>
<reference evidence="1" key="1">
    <citation type="submission" date="2018-11" db="EMBL/GenBank/DDBJ databases">
        <authorList>
            <consortium name="Pathogen Informatics"/>
        </authorList>
    </citation>
    <scope>NUCLEOTIDE SEQUENCE</scope>
</reference>
<comment type="caution">
    <text evidence="1">The sequence shown here is derived from an EMBL/GenBank/DDBJ whole genome shotgun (WGS) entry which is preliminary data.</text>
</comment>
<dbReference type="EMBL" id="CAAALY010277979">
    <property type="protein sequence ID" value="VEL42981.1"/>
    <property type="molecule type" value="Genomic_DNA"/>
</dbReference>
<evidence type="ECO:0000313" key="2">
    <source>
        <dbReference type="Proteomes" id="UP000784294"/>
    </source>
</evidence>
<sequence>MTMDQIRVPLRLLTGERLCPLVGWRQQSTGTRASAYANWDEDRSGVKVASNCEVVLATARPSGWCAAAEGPDQRASIRACNADPAGPIPAIDDPLPCLSPPPADCVVRTNACTALPLSVYRCLSVCVCACVHAGHRPDHTHAQTCKQTDRHWHKRVALSSTLLECVSLSLSVSVRAF</sequence>